<proteinExistence type="predicted"/>
<comment type="caution">
    <text evidence="3">The sequence shown here is derived from an EMBL/GenBank/DDBJ whole genome shotgun (WGS) entry which is preliminary data.</text>
</comment>
<evidence type="ECO:0000313" key="3">
    <source>
        <dbReference type="EMBL" id="EWY41222.1"/>
    </source>
</evidence>
<evidence type="ECO:0000256" key="2">
    <source>
        <dbReference type="SAM" id="Phobius"/>
    </source>
</evidence>
<keyword evidence="4" id="KW-1185">Reference proteome</keyword>
<sequence length="165" mass="18562">MKSWLPHCPGWIQTFVALWLAYISYLTLPQILDVYQAKEEAAAKRQEVAAANEKLSSFKKEKEEILLTLETKIKQAETYKKHLADLTVTARKVIDQADVELQRRIKLLEIVKGQSAGSFDPVNGMTTADLDKLIAQVNTAKLEMQVTKQHLYGLALDLGIPLPTQ</sequence>
<feature type="transmembrane region" description="Helical" evidence="2">
    <location>
        <begin position="12"/>
        <end position="35"/>
    </location>
</feature>
<evidence type="ECO:0000256" key="1">
    <source>
        <dbReference type="SAM" id="Coils"/>
    </source>
</evidence>
<keyword evidence="1" id="KW-0175">Coiled coil</keyword>
<keyword evidence="2" id="KW-0812">Transmembrane</keyword>
<name>W9H983_9PROT</name>
<organism evidence="3 4">
    <name type="scientific">Skermanella stibiiresistens SB22</name>
    <dbReference type="NCBI Taxonomy" id="1385369"/>
    <lineage>
        <taxon>Bacteria</taxon>
        <taxon>Pseudomonadati</taxon>
        <taxon>Pseudomonadota</taxon>
        <taxon>Alphaproteobacteria</taxon>
        <taxon>Rhodospirillales</taxon>
        <taxon>Azospirillaceae</taxon>
        <taxon>Skermanella</taxon>
    </lineage>
</organism>
<dbReference type="AlphaFoldDB" id="W9H983"/>
<protein>
    <submittedName>
        <fullName evidence="3">Uncharacterized protein</fullName>
    </submittedName>
</protein>
<gene>
    <name evidence="3" type="ORF">N825_30595</name>
</gene>
<reference evidence="3 4" key="1">
    <citation type="submission" date="2013-08" db="EMBL/GenBank/DDBJ databases">
        <title>The genome sequence of Skermanella stibiiresistens.</title>
        <authorList>
            <person name="Zhu W."/>
            <person name="Wang G."/>
        </authorList>
    </citation>
    <scope>NUCLEOTIDE SEQUENCE [LARGE SCALE GENOMIC DNA]</scope>
    <source>
        <strain evidence="3 4">SB22</strain>
    </source>
</reference>
<evidence type="ECO:0000313" key="4">
    <source>
        <dbReference type="Proteomes" id="UP000019486"/>
    </source>
</evidence>
<dbReference type="Proteomes" id="UP000019486">
    <property type="component" value="Unassembled WGS sequence"/>
</dbReference>
<keyword evidence="2" id="KW-0472">Membrane</keyword>
<accession>W9H983</accession>
<feature type="coiled-coil region" evidence="1">
    <location>
        <begin position="34"/>
        <end position="61"/>
    </location>
</feature>
<dbReference type="EMBL" id="AVFL01000005">
    <property type="protein sequence ID" value="EWY41222.1"/>
    <property type="molecule type" value="Genomic_DNA"/>
</dbReference>
<keyword evidence="2" id="KW-1133">Transmembrane helix</keyword>